<evidence type="ECO:0000256" key="7">
    <source>
        <dbReference type="ARBA" id="ARBA00024910"/>
    </source>
</evidence>
<organism evidence="10 11">
    <name type="scientific">Candidatus Desulfobacillus denitrificans</name>
    <dbReference type="NCBI Taxonomy" id="2608985"/>
    <lineage>
        <taxon>Bacteria</taxon>
        <taxon>Pseudomonadati</taxon>
        <taxon>Pseudomonadota</taxon>
        <taxon>Betaproteobacteria</taxon>
        <taxon>Candidatus Desulfobacillus</taxon>
    </lineage>
</organism>
<name>A0A809RT93_9PROT</name>
<sequence length="103" mass="11606">MSKKEANTLDIVLMGRDYRVACAPDEREALQTAVAFVDEKMREIGEKTKSTGERLAVMTALNLAHELLSVKLPGGFDMQEFRRRIASMQARLDEAMASQEQLF</sequence>
<evidence type="ECO:0000256" key="5">
    <source>
        <dbReference type="ARBA" id="ARBA00023210"/>
    </source>
</evidence>
<dbReference type="KEGG" id="ddz:DSYM_01250"/>
<evidence type="ECO:0000256" key="4">
    <source>
        <dbReference type="ARBA" id="ARBA00022618"/>
    </source>
</evidence>
<dbReference type="Gene3D" id="3.30.160.880">
    <property type="entry name" value="Cell division protein ZapA protomer, N-terminal domain"/>
    <property type="match status" value="1"/>
</dbReference>
<dbReference type="GO" id="GO:0043093">
    <property type="term" value="P:FtsZ-dependent cytokinesis"/>
    <property type="evidence" value="ECO:0007669"/>
    <property type="project" value="TreeGrafter"/>
</dbReference>
<dbReference type="GO" id="GO:0000917">
    <property type="term" value="P:division septum assembly"/>
    <property type="evidence" value="ECO:0007669"/>
    <property type="project" value="UniProtKB-KW"/>
</dbReference>
<evidence type="ECO:0000256" key="9">
    <source>
        <dbReference type="ARBA" id="ARBA00033158"/>
    </source>
</evidence>
<dbReference type="EMBL" id="AP021857">
    <property type="protein sequence ID" value="BBO19426.1"/>
    <property type="molecule type" value="Genomic_DNA"/>
</dbReference>
<evidence type="ECO:0000313" key="10">
    <source>
        <dbReference type="EMBL" id="BBO19426.1"/>
    </source>
</evidence>
<dbReference type="Proteomes" id="UP000662914">
    <property type="component" value="Chromosome"/>
</dbReference>
<keyword evidence="6" id="KW-0131">Cell cycle</keyword>
<evidence type="ECO:0000256" key="3">
    <source>
        <dbReference type="ARBA" id="ARBA00022490"/>
    </source>
</evidence>
<proteinExistence type="predicted"/>
<dbReference type="AlphaFoldDB" id="A0A809RT93"/>
<evidence type="ECO:0000256" key="1">
    <source>
        <dbReference type="ARBA" id="ARBA00004496"/>
    </source>
</evidence>
<dbReference type="GO" id="GO:0032153">
    <property type="term" value="C:cell division site"/>
    <property type="evidence" value="ECO:0007669"/>
    <property type="project" value="TreeGrafter"/>
</dbReference>
<evidence type="ECO:0000313" key="11">
    <source>
        <dbReference type="Proteomes" id="UP000662914"/>
    </source>
</evidence>
<dbReference type="PANTHER" id="PTHR34981:SF1">
    <property type="entry name" value="CELL DIVISION PROTEIN ZAPA"/>
    <property type="match status" value="1"/>
</dbReference>
<comment type="subunit">
    <text evidence="8">Homodimer. Interacts with FtsZ.</text>
</comment>
<dbReference type="InterPro" id="IPR042233">
    <property type="entry name" value="Cell_div_ZapA_N"/>
</dbReference>
<dbReference type="Pfam" id="PF05164">
    <property type="entry name" value="ZapA"/>
    <property type="match status" value="1"/>
</dbReference>
<dbReference type="InterPro" id="IPR007838">
    <property type="entry name" value="Cell_div_ZapA-like"/>
</dbReference>
<gene>
    <name evidence="10" type="ORF">DSYM_01250</name>
</gene>
<comment type="subcellular location">
    <subcellularLocation>
        <location evidence="1">Cytoplasm</location>
    </subcellularLocation>
</comment>
<dbReference type="GO" id="GO:0030428">
    <property type="term" value="C:cell septum"/>
    <property type="evidence" value="ECO:0007669"/>
    <property type="project" value="TreeGrafter"/>
</dbReference>
<keyword evidence="3" id="KW-0963">Cytoplasm</keyword>
<dbReference type="SUPFAM" id="SSF102829">
    <property type="entry name" value="Cell division protein ZapA-like"/>
    <property type="match status" value="1"/>
</dbReference>
<dbReference type="GO" id="GO:0000921">
    <property type="term" value="P:septin ring assembly"/>
    <property type="evidence" value="ECO:0007669"/>
    <property type="project" value="TreeGrafter"/>
</dbReference>
<evidence type="ECO:0000256" key="8">
    <source>
        <dbReference type="ARBA" id="ARBA00026068"/>
    </source>
</evidence>
<dbReference type="Gene3D" id="1.20.5.50">
    <property type="match status" value="1"/>
</dbReference>
<dbReference type="GO" id="GO:0005829">
    <property type="term" value="C:cytosol"/>
    <property type="evidence" value="ECO:0007669"/>
    <property type="project" value="TreeGrafter"/>
</dbReference>
<dbReference type="PANTHER" id="PTHR34981">
    <property type="entry name" value="CELL DIVISION PROTEIN ZAPA"/>
    <property type="match status" value="1"/>
</dbReference>
<keyword evidence="5" id="KW-0717">Septation</keyword>
<keyword evidence="4 10" id="KW-0132">Cell division</keyword>
<reference evidence="10" key="1">
    <citation type="journal article" name="DNA Res.">
        <title>The physiological potential of anammox bacteria as revealed by their core genome structure.</title>
        <authorList>
            <person name="Okubo T."/>
            <person name="Toyoda A."/>
            <person name="Fukuhara K."/>
            <person name="Uchiyama I."/>
            <person name="Harigaya Y."/>
            <person name="Kuroiwa M."/>
            <person name="Suzuki T."/>
            <person name="Murakami Y."/>
            <person name="Suwa Y."/>
            <person name="Takami H."/>
        </authorList>
    </citation>
    <scope>NUCLEOTIDE SEQUENCE</scope>
    <source>
        <strain evidence="10">317325-3</strain>
    </source>
</reference>
<evidence type="ECO:0000256" key="6">
    <source>
        <dbReference type="ARBA" id="ARBA00023306"/>
    </source>
</evidence>
<accession>A0A809RT93</accession>
<protein>
    <recommendedName>
        <fullName evidence="2">Cell division protein ZapA</fullName>
    </recommendedName>
    <alternativeName>
        <fullName evidence="9">Z ring-associated protein ZapA</fullName>
    </alternativeName>
</protein>
<dbReference type="InterPro" id="IPR036192">
    <property type="entry name" value="Cell_div_ZapA-like_sf"/>
</dbReference>
<comment type="function">
    <text evidence="7">Activator of cell division through the inhibition of FtsZ GTPase activity, therefore promoting FtsZ assembly into bundles of protofilaments necessary for the formation of the division Z ring. It is recruited early at mid-cell but it is not essential for cell division.</text>
</comment>
<evidence type="ECO:0000256" key="2">
    <source>
        <dbReference type="ARBA" id="ARBA00015195"/>
    </source>
</evidence>